<reference evidence="1" key="1">
    <citation type="journal article" date="2015" name="Nature">
        <title>Complex archaea that bridge the gap between prokaryotes and eukaryotes.</title>
        <authorList>
            <person name="Spang A."/>
            <person name="Saw J.H."/>
            <person name="Jorgensen S.L."/>
            <person name="Zaremba-Niedzwiedzka K."/>
            <person name="Martijn J."/>
            <person name="Lind A.E."/>
            <person name="van Eijk R."/>
            <person name="Schleper C."/>
            <person name="Guy L."/>
            <person name="Ettema T.J."/>
        </authorList>
    </citation>
    <scope>NUCLEOTIDE SEQUENCE</scope>
</reference>
<protein>
    <submittedName>
        <fullName evidence="1">Uncharacterized protein</fullName>
    </submittedName>
</protein>
<organism evidence="1">
    <name type="scientific">marine sediment metagenome</name>
    <dbReference type="NCBI Taxonomy" id="412755"/>
    <lineage>
        <taxon>unclassified sequences</taxon>
        <taxon>metagenomes</taxon>
        <taxon>ecological metagenomes</taxon>
    </lineage>
</organism>
<name>A0A0F9FRV1_9ZZZZ</name>
<sequence>GGDSPWKKTKKILLRPMGTPPYDIVYIYNFTLNILVLEGMTSSAKF</sequence>
<comment type="caution">
    <text evidence="1">The sequence shown here is derived from an EMBL/GenBank/DDBJ whole genome shotgun (WGS) entry which is preliminary data.</text>
</comment>
<dbReference type="EMBL" id="LAZR01020429">
    <property type="protein sequence ID" value="KKL88913.1"/>
    <property type="molecule type" value="Genomic_DNA"/>
</dbReference>
<proteinExistence type="predicted"/>
<gene>
    <name evidence="1" type="ORF">LCGC14_1920000</name>
</gene>
<accession>A0A0F9FRV1</accession>
<dbReference type="AlphaFoldDB" id="A0A0F9FRV1"/>
<evidence type="ECO:0000313" key="1">
    <source>
        <dbReference type="EMBL" id="KKL88913.1"/>
    </source>
</evidence>
<feature type="non-terminal residue" evidence="1">
    <location>
        <position position="1"/>
    </location>
</feature>